<dbReference type="OrthoDB" id="9803627at2"/>
<feature type="domain" description="Polysaccharide pyruvyl transferase" evidence="1">
    <location>
        <begin position="24"/>
        <end position="215"/>
    </location>
</feature>
<dbReference type="AlphaFoldDB" id="A0A4V1LVK3"/>
<protein>
    <recommendedName>
        <fullName evidence="1">Polysaccharide pyruvyl transferase domain-containing protein</fullName>
    </recommendedName>
</protein>
<organism evidence="2 3">
    <name type="scientific">Arcobacter cloacae</name>
    <dbReference type="NCBI Taxonomy" id="1054034"/>
    <lineage>
        <taxon>Bacteria</taxon>
        <taxon>Pseudomonadati</taxon>
        <taxon>Campylobacterota</taxon>
        <taxon>Epsilonproteobacteria</taxon>
        <taxon>Campylobacterales</taxon>
        <taxon>Arcobacteraceae</taxon>
        <taxon>Arcobacter</taxon>
    </lineage>
</organism>
<dbReference type="EMBL" id="PDJZ01000005">
    <property type="protein sequence ID" value="RXJ84395.1"/>
    <property type="molecule type" value="Genomic_DNA"/>
</dbReference>
<dbReference type="Pfam" id="PF04230">
    <property type="entry name" value="PS_pyruv_trans"/>
    <property type="match status" value="1"/>
</dbReference>
<dbReference type="InterPro" id="IPR007345">
    <property type="entry name" value="Polysacch_pyruvyl_Trfase"/>
</dbReference>
<proteinExistence type="predicted"/>
<accession>A0A4V1LVK3</accession>
<name>A0A4V1LVK3_9BACT</name>
<evidence type="ECO:0000313" key="2">
    <source>
        <dbReference type="EMBL" id="RXJ84395.1"/>
    </source>
</evidence>
<comment type="caution">
    <text evidence="2">The sequence shown here is derived from an EMBL/GenBank/DDBJ whole genome shotgun (WGS) entry which is preliminary data.</text>
</comment>
<evidence type="ECO:0000313" key="3">
    <source>
        <dbReference type="Proteomes" id="UP000290870"/>
    </source>
</evidence>
<sequence>MLMNNDYYLYQQEDIKYKDFTNILFFYQKYKDNPWNKGENFGDYLSKIIVGEIAISKGFKKAKSIENKLLGVGSILHFANTNDIIWGSGINGKIGLDRLTFNNLNIKSVRGPLTKEILENKGLSVPDIFGDPALLMPKLFPSLKYSPVKNKVTVIPNLNEFEEVEKIISKKFNLISPLKHWNIVFNEILTSEIVYTSSLHGLIICEAFNIPVILFKPFGGETLFKYEDYLEGTGRKLNRIPKTFNEGINENNGIVLKSPKYKIEEILNQFPNELFTKDIND</sequence>
<dbReference type="Proteomes" id="UP000290870">
    <property type="component" value="Unassembled WGS sequence"/>
</dbReference>
<evidence type="ECO:0000259" key="1">
    <source>
        <dbReference type="Pfam" id="PF04230"/>
    </source>
</evidence>
<reference evidence="2 3" key="1">
    <citation type="submission" date="2017-10" db="EMBL/GenBank/DDBJ databases">
        <title>Genomics of the genus Arcobacter.</title>
        <authorList>
            <person name="Perez-Cataluna A."/>
            <person name="Figueras M.J."/>
        </authorList>
    </citation>
    <scope>NUCLEOTIDE SEQUENCE [LARGE SCALE GENOMIC DNA]</scope>
    <source>
        <strain evidence="2 3">F26</strain>
    </source>
</reference>
<gene>
    <name evidence="2" type="ORF">CRU90_05865</name>
</gene>